<evidence type="ECO:0000259" key="1">
    <source>
        <dbReference type="Pfam" id="PF12146"/>
    </source>
</evidence>
<dbReference type="GO" id="GO:0016787">
    <property type="term" value="F:hydrolase activity"/>
    <property type="evidence" value="ECO:0007669"/>
    <property type="project" value="UniProtKB-KW"/>
</dbReference>
<dbReference type="InterPro" id="IPR017208">
    <property type="entry name" value="UCP037442_abhydr"/>
</dbReference>
<name>A0A7X4HDP0_9BURK</name>
<dbReference type="Proteomes" id="UP000450676">
    <property type="component" value="Unassembled WGS sequence"/>
</dbReference>
<dbReference type="PIRSF" id="PIRSF037442">
    <property type="entry name" value="UCP037442_abhydr"/>
    <property type="match status" value="1"/>
</dbReference>
<dbReference type="RefSeq" id="WP_161073640.1">
    <property type="nucleotide sequence ID" value="NZ_WWCU01000022.1"/>
</dbReference>
<dbReference type="EMBL" id="WWCU01000022">
    <property type="protein sequence ID" value="MYN09333.1"/>
    <property type="molecule type" value="Genomic_DNA"/>
</dbReference>
<evidence type="ECO:0000313" key="3">
    <source>
        <dbReference type="Proteomes" id="UP000450676"/>
    </source>
</evidence>
<evidence type="ECO:0000313" key="2">
    <source>
        <dbReference type="EMBL" id="MYN09333.1"/>
    </source>
</evidence>
<dbReference type="SUPFAM" id="SSF53474">
    <property type="entry name" value="alpha/beta-Hydrolases"/>
    <property type="match status" value="1"/>
</dbReference>
<gene>
    <name evidence="2" type="ORF">GTP77_18585</name>
</gene>
<reference evidence="2 3" key="1">
    <citation type="submission" date="2019-12" db="EMBL/GenBank/DDBJ databases">
        <title>Novel species isolated from a subtropical stream in China.</title>
        <authorList>
            <person name="Lu H."/>
        </authorList>
    </citation>
    <scope>NUCLEOTIDE SEQUENCE [LARGE SCALE GENOMIC DNA]</scope>
    <source>
        <strain evidence="2 3">FT127W</strain>
    </source>
</reference>
<dbReference type="AlphaFoldDB" id="A0A7X4HDP0"/>
<proteinExistence type="predicted"/>
<dbReference type="InterPro" id="IPR029058">
    <property type="entry name" value="AB_hydrolase_fold"/>
</dbReference>
<accession>A0A7X4HDP0</accession>
<feature type="domain" description="Serine aminopeptidase S33" evidence="1">
    <location>
        <begin position="65"/>
        <end position="180"/>
    </location>
</feature>
<dbReference type="InterPro" id="IPR022742">
    <property type="entry name" value="Hydrolase_4"/>
</dbReference>
<organism evidence="2 3">
    <name type="scientific">Pseudoduganella aquatica</name>
    <dbReference type="NCBI Taxonomy" id="2660641"/>
    <lineage>
        <taxon>Bacteria</taxon>
        <taxon>Pseudomonadati</taxon>
        <taxon>Pseudomonadota</taxon>
        <taxon>Betaproteobacteria</taxon>
        <taxon>Burkholderiales</taxon>
        <taxon>Oxalobacteraceae</taxon>
        <taxon>Telluria group</taxon>
        <taxon>Pseudoduganella</taxon>
    </lineage>
</organism>
<sequence length="325" mass="35578">MTTAHFKLAAAVAAPSASAAKSGPGQPERVTLHAADGYALAALRYRSQGPERARLIVAGATGVPQGFYRRFAEYATAKGYTVLTLDYRGIGLSKPKTLRGFRMDYLDWGRLDLAAAVEAVAGEGGGAGPGRAVPLCMVGHSYGGHAFGLLPNHDKVDGLYTFATGAGWHGWMPLLERVRVKIMWNVIGPLLTRWKGCLAWSKLGMGEDLPLDVYRQWKHWCRYPHYFFDDPAMRQVAAGFDTVRAPIMAVNAVDDLWAPPNSRDAFMRGYRNAPWFGITIDPVGSGIGKIGHMGYFRPQSHTLWAAALDWFDGIGRDRPQPHPPV</sequence>
<dbReference type="Gene3D" id="3.40.50.1820">
    <property type="entry name" value="alpha/beta hydrolase"/>
    <property type="match status" value="1"/>
</dbReference>
<keyword evidence="3" id="KW-1185">Reference proteome</keyword>
<protein>
    <submittedName>
        <fullName evidence="2">Alpha/beta fold hydrolase</fullName>
    </submittedName>
</protein>
<keyword evidence="2" id="KW-0378">Hydrolase</keyword>
<comment type="caution">
    <text evidence="2">The sequence shown here is derived from an EMBL/GenBank/DDBJ whole genome shotgun (WGS) entry which is preliminary data.</text>
</comment>
<dbReference type="Pfam" id="PF12146">
    <property type="entry name" value="Hydrolase_4"/>
    <property type="match status" value="1"/>
</dbReference>